<dbReference type="SUPFAM" id="SSF160544">
    <property type="entry name" value="EscU C-terminal domain-like"/>
    <property type="match status" value="1"/>
</dbReference>
<evidence type="ECO:0000313" key="5">
    <source>
        <dbReference type="Proteomes" id="UP000565723"/>
    </source>
</evidence>
<reference evidence="4 5" key="1">
    <citation type="journal article" date="2020" name="Proc. Natl. Acad. Sci. U.S.A.">
        <title>Ecological drivers of bacterial community assembly in synthetic phycospheres.</title>
        <authorList>
            <person name="Fu H."/>
            <person name="Uchimiya M."/>
            <person name="Gore J."/>
            <person name="Moran M.A."/>
        </authorList>
    </citation>
    <scope>NUCLEOTIDE SEQUENCE [LARGE SCALE GENOMIC DNA]</scope>
    <source>
        <strain evidence="4">HF-Din03</strain>
    </source>
</reference>
<dbReference type="InterPro" id="IPR029025">
    <property type="entry name" value="T3SS_substrate_exporter_C"/>
</dbReference>
<protein>
    <submittedName>
        <fullName evidence="4">Flagellar biosynthesis protein FlhB</fullName>
    </submittedName>
</protein>
<keyword evidence="4" id="KW-0966">Cell projection</keyword>
<feature type="transmembrane region" description="Helical" evidence="3">
    <location>
        <begin position="34"/>
        <end position="55"/>
    </location>
</feature>
<dbReference type="OMA" id="IRMSKQD"/>
<gene>
    <name evidence="4" type="ORF">HW564_06505</name>
</gene>
<keyword evidence="3" id="KW-0472">Membrane</keyword>
<keyword evidence="4" id="KW-0282">Flagellum</keyword>
<keyword evidence="4" id="KW-0969">Cilium</keyword>
<organism evidence="4 5">
    <name type="scientific">Ruegeria pomeroyi</name>
    <dbReference type="NCBI Taxonomy" id="89184"/>
    <lineage>
        <taxon>Bacteria</taxon>
        <taxon>Pseudomonadati</taxon>
        <taxon>Pseudomonadota</taxon>
        <taxon>Alphaproteobacteria</taxon>
        <taxon>Rhodobacterales</taxon>
        <taxon>Roseobacteraceae</taxon>
        <taxon>Ruegeria</taxon>
    </lineage>
</organism>
<comment type="similarity">
    <text evidence="1">Belongs to the type III secretion exporter family.</text>
</comment>
<keyword evidence="3" id="KW-1133">Transmembrane helix</keyword>
<name>A0A850LG37_9RHOB</name>
<dbReference type="InterPro" id="IPR006135">
    <property type="entry name" value="T3SS_substrate_exporter"/>
</dbReference>
<accession>A0A850LG37</accession>
<dbReference type="PRINTS" id="PR00950">
    <property type="entry name" value="TYPE3IMSPROT"/>
</dbReference>
<evidence type="ECO:0000313" key="4">
    <source>
        <dbReference type="EMBL" id="NVK96562.1"/>
    </source>
</evidence>
<dbReference type="Gene3D" id="3.40.1690.10">
    <property type="entry name" value="secretion proteins EscU"/>
    <property type="match status" value="1"/>
</dbReference>
<dbReference type="Proteomes" id="UP000565723">
    <property type="component" value="Unassembled WGS sequence"/>
</dbReference>
<dbReference type="GO" id="GO:0009306">
    <property type="term" value="P:protein secretion"/>
    <property type="evidence" value="ECO:0007669"/>
    <property type="project" value="InterPro"/>
</dbReference>
<dbReference type="Pfam" id="PF01312">
    <property type="entry name" value="Bac_export_2"/>
    <property type="match status" value="1"/>
</dbReference>
<sequence length="362" mass="38894">MSGQDDDSDKSYEPTPQKLQKAREKGEVAKSADLSVVAAYAGLLLALSALGAASITKLGTALTVLIGQADGLSRLVFEGRAVGPVGGLMGTVGASILPWFLVPAAAVILSVVAQRAFVMAPSKLVPKISRISILQNAKNKFGRGGLFEFAKSFVKLLLYSVCLGFFIKLNLSDIVSSAGMEARQSVLLMARLLMRFMFLVATVALVIGAIDYLWQHAEHIRKNMMSRKELMDETKDAEGDPHMKQKRRQKGQEIAMNQMLADVPGADVVIVNPTHYAVALKWSRLPGAAPVCVAKGVDEVAAAIRRSAAEAGVPIHSDPPTARALHAGVEIGQEISEEHYRPVAAAIRFAEAMRKRAKGRAW</sequence>
<feature type="transmembrane region" description="Helical" evidence="3">
    <location>
        <begin position="96"/>
        <end position="118"/>
    </location>
</feature>
<feature type="region of interest" description="Disordered" evidence="2">
    <location>
        <begin position="1"/>
        <end position="24"/>
    </location>
</feature>
<evidence type="ECO:0000256" key="2">
    <source>
        <dbReference type="SAM" id="MobiDB-lite"/>
    </source>
</evidence>
<evidence type="ECO:0000256" key="3">
    <source>
        <dbReference type="SAM" id="Phobius"/>
    </source>
</evidence>
<dbReference type="GO" id="GO:0005886">
    <property type="term" value="C:plasma membrane"/>
    <property type="evidence" value="ECO:0007669"/>
    <property type="project" value="TreeGrafter"/>
</dbReference>
<feature type="transmembrane region" description="Helical" evidence="3">
    <location>
        <begin position="192"/>
        <end position="214"/>
    </location>
</feature>
<keyword evidence="3" id="KW-0812">Transmembrane</keyword>
<evidence type="ECO:0000256" key="1">
    <source>
        <dbReference type="ARBA" id="ARBA00010690"/>
    </source>
</evidence>
<dbReference type="RefSeq" id="WP_011045941.1">
    <property type="nucleotide sequence ID" value="NZ_CP076685.1"/>
</dbReference>
<dbReference type="EMBL" id="JABXIY010000015">
    <property type="protein sequence ID" value="NVK96562.1"/>
    <property type="molecule type" value="Genomic_DNA"/>
</dbReference>
<dbReference type="AlphaFoldDB" id="A0A850LG37"/>
<comment type="caution">
    <text evidence="4">The sequence shown here is derived from an EMBL/GenBank/DDBJ whole genome shotgun (WGS) entry which is preliminary data.</text>
</comment>
<feature type="transmembrane region" description="Helical" evidence="3">
    <location>
        <begin position="153"/>
        <end position="172"/>
    </location>
</feature>
<proteinExistence type="inferred from homology"/>
<dbReference type="PANTHER" id="PTHR30531">
    <property type="entry name" value="FLAGELLAR BIOSYNTHETIC PROTEIN FLHB"/>
    <property type="match status" value="1"/>
</dbReference>
<dbReference type="PANTHER" id="PTHR30531:SF12">
    <property type="entry name" value="FLAGELLAR BIOSYNTHETIC PROTEIN FLHB"/>
    <property type="match status" value="1"/>
</dbReference>